<evidence type="ECO:0000313" key="2">
    <source>
        <dbReference type="EMBL" id="PSC71536.1"/>
    </source>
</evidence>
<keyword evidence="3" id="KW-1185">Reference proteome</keyword>
<reference evidence="2 3" key="1">
    <citation type="journal article" date="2018" name="Plant J.">
        <title>Genome sequences of Chlorella sorokiniana UTEX 1602 and Micractinium conductrix SAG 241.80: implications to maltose excretion by a green alga.</title>
        <authorList>
            <person name="Arriola M.B."/>
            <person name="Velmurugan N."/>
            <person name="Zhang Y."/>
            <person name="Plunkett M.H."/>
            <person name="Hondzo H."/>
            <person name="Barney B.M."/>
        </authorList>
    </citation>
    <scope>NUCLEOTIDE SEQUENCE [LARGE SCALE GENOMIC DNA]</scope>
    <source>
        <strain evidence="2 3">SAG 241.80</strain>
    </source>
</reference>
<dbReference type="AlphaFoldDB" id="A0A2P6VBS7"/>
<gene>
    <name evidence="2" type="ORF">C2E20_5086</name>
</gene>
<dbReference type="Gene3D" id="2.60.40.640">
    <property type="match status" value="1"/>
</dbReference>
<feature type="compositionally biased region" description="Gly residues" evidence="1">
    <location>
        <begin position="304"/>
        <end position="313"/>
    </location>
</feature>
<dbReference type="Proteomes" id="UP000239649">
    <property type="component" value="Unassembled WGS sequence"/>
</dbReference>
<evidence type="ECO:0000313" key="3">
    <source>
        <dbReference type="Proteomes" id="UP000239649"/>
    </source>
</evidence>
<feature type="region of interest" description="Disordered" evidence="1">
    <location>
        <begin position="229"/>
        <end position="322"/>
    </location>
</feature>
<dbReference type="InterPro" id="IPR014752">
    <property type="entry name" value="Arrestin-like_C"/>
</dbReference>
<feature type="compositionally biased region" description="Basic and acidic residues" evidence="1">
    <location>
        <begin position="257"/>
        <end position="267"/>
    </location>
</feature>
<name>A0A2P6VBS7_9CHLO</name>
<proteinExistence type="predicted"/>
<dbReference type="OrthoDB" id="509953at2759"/>
<evidence type="ECO:0000256" key="1">
    <source>
        <dbReference type="SAM" id="MobiDB-lite"/>
    </source>
</evidence>
<dbReference type="InterPro" id="IPR014848">
    <property type="entry name" value="Rgp1"/>
</dbReference>
<dbReference type="STRING" id="554055.A0A2P6VBS7"/>
<protein>
    <submittedName>
        <fullName evidence="2">Uncharacterized protein</fullName>
    </submittedName>
</protein>
<dbReference type="PANTHER" id="PTHR12507">
    <property type="entry name" value="REDUCED GROWTH PHENOTYPE 1 RGP1, YEAST -RELATED"/>
    <property type="match status" value="1"/>
</dbReference>
<comment type="caution">
    <text evidence="2">The sequence shown here is derived from an EMBL/GenBank/DDBJ whole genome shotgun (WGS) entry which is preliminary data.</text>
</comment>
<sequence>MAQTGEGCAGLVTAQLTLATTAARPGDAVTALLQVSCAQPEVLELQEVEVEFSGVERVDTSWVMPGYRRGTPPINTDKRKVQRYVVQSRLQAATQGTFSDLTLRRFVVRFTLPAWLPPTFRGTAARYLYFLQATVKYRGAEAAGGAGGSAEGSVACRTPLHIWPTRQQQLEGATLERMPSLAGAGAAAAAPDGSLLAPPIQSEDMPIKCWEIGPGTAVQDAVAHIAKLASQPGQSPGRPQSPGRMVRGGAVGVSGDIDAHSEISHEPEGEEAEGAPARSGSGTAGIGGAAAAGAAVPPPAEAAQGGGGGGSELGSGASTPRSSRLIARRNSLAQRPSLEAAAALMAPRSPSQLLHDGGATLRSYGLRIGDHPLVRVSLHPPLEGSLHPGSTLAGTLEFSHPALAASAAQAAAEGGDRRAAAPGPRCMQVLILLETEEVVEAPWRRPVAGGGAGGIRRVHDEQLEVTADTACTHFIFTLPPDAAASFQTPLLQLRWLLRFQFTASLPPAGAAPGAEWNPLAGRLEQLSWTLPLAVLPPAA</sequence>
<feature type="compositionally biased region" description="Low complexity" evidence="1">
    <location>
        <begin position="230"/>
        <end position="244"/>
    </location>
</feature>
<accession>A0A2P6VBS7</accession>
<dbReference type="EMBL" id="LHPF02000014">
    <property type="protein sequence ID" value="PSC71536.1"/>
    <property type="molecule type" value="Genomic_DNA"/>
</dbReference>
<organism evidence="2 3">
    <name type="scientific">Micractinium conductrix</name>
    <dbReference type="NCBI Taxonomy" id="554055"/>
    <lineage>
        <taxon>Eukaryota</taxon>
        <taxon>Viridiplantae</taxon>
        <taxon>Chlorophyta</taxon>
        <taxon>core chlorophytes</taxon>
        <taxon>Trebouxiophyceae</taxon>
        <taxon>Chlorellales</taxon>
        <taxon>Chlorellaceae</taxon>
        <taxon>Chlorella clade</taxon>
        <taxon>Micractinium</taxon>
    </lineage>
</organism>